<organism evidence="2 3">
    <name type="scientific">Stegodyphus mimosarum</name>
    <name type="common">African social velvet spider</name>
    <dbReference type="NCBI Taxonomy" id="407821"/>
    <lineage>
        <taxon>Eukaryota</taxon>
        <taxon>Metazoa</taxon>
        <taxon>Ecdysozoa</taxon>
        <taxon>Arthropoda</taxon>
        <taxon>Chelicerata</taxon>
        <taxon>Arachnida</taxon>
        <taxon>Araneae</taxon>
        <taxon>Araneomorphae</taxon>
        <taxon>Entelegynae</taxon>
        <taxon>Eresoidea</taxon>
        <taxon>Eresidae</taxon>
        <taxon>Stegodyphus</taxon>
    </lineage>
</organism>
<reference evidence="2 3" key="1">
    <citation type="submission" date="2013-11" db="EMBL/GenBank/DDBJ databases">
        <title>Genome sequencing of Stegodyphus mimosarum.</title>
        <authorList>
            <person name="Bechsgaard J."/>
        </authorList>
    </citation>
    <scope>NUCLEOTIDE SEQUENCE [LARGE SCALE GENOMIC DNA]</scope>
</reference>
<name>A0A087TJ43_STEMI</name>
<feature type="non-terminal residue" evidence="2">
    <location>
        <position position="226"/>
    </location>
</feature>
<protein>
    <submittedName>
        <fullName evidence="2">Uncharacterized protein</fullName>
    </submittedName>
</protein>
<sequence length="226" mass="26966">MEGSMIFGSDVKLPSLPGLQSDCEEELRMLMKEVDLEFERKHHDILQELIRLRELCRSQSNEIENLKSALLSNKQDDKHKHAEQHKNFCMDEIKKLRDEIFHLKNENTVLKRKARLLDENELIMNSMKRSLNIQQEENNLLQGRLSKLIDEHKTLQNRYERLTNIFEQKETFRNEDSNRSNLKFSDHILSQIDNEVERFMAEETEYHNILQSKINEGITELQNFQV</sequence>
<dbReference type="OMA" id="CENELYL"/>
<keyword evidence="3" id="KW-1185">Reference proteome</keyword>
<dbReference type="AlphaFoldDB" id="A0A087TJ43"/>
<evidence type="ECO:0000313" key="2">
    <source>
        <dbReference type="EMBL" id="KFM65132.1"/>
    </source>
</evidence>
<evidence type="ECO:0000256" key="1">
    <source>
        <dbReference type="SAM" id="Coils"/>
    </source>
</evidence>
<dbReference type="EMBL" id="KK115438">
    <property type="protein sequence ID" value="KFM65132.1"/>
    <property type="molecule type" value="Genomic_DNA"/>
</dbReference>
<dbReference type="Proteomes" id="UP000054359">
    <property type="component" value="Unassembled WGS sequence"/>
</dbReference>
<keyword evidence="1" id="KW-0175">Coiled coil</keyword>
<feature type="coiled-coil region" evidence="1">
    <location>
        <begin position="49"/>
        <end position="165"/>
    </location>
</feature>
<proteinExistence type="predicted"/>
<accession>A0A087TJ43</accession>
<evidence type="ECO:0000313" key="3">
    <source>
        <dbReference type="Proteomes" id="UP000054359"/>
    </source>
</evidence>
<gene>
    <name evidence="2" type="ORF">X975_21355</name>
</gene>
<dbReference type="OrthoDB" id="6427994at2759"/>